<name>A0A1W9I132_9HYPH</name>
<gene>
    <name evidence="6" type="ORF">A4S15_05845</name>
</gene>
<dbReference type="PANTHER" id="PTHR30290:SF9">
    <property type="entry name" value="OLIGOPEPTIDE-BINDING PROTEIN APPA"/>
    <property type="match status" value="1"/>
</dbReference>
<dbReference type="STRING" id="1827387.A4S15_05845"/>
<comment type="similarity">
    <text evidence="2">Belongs to the bacterial solute-binding protein 5 family.</text>
</comment>
<accession>A0A1W9I132</accession>
<organism evidence="6 7">
    <name type="scientific">Candidatus Raskinella chloraquaticus</name>
    <dbReference type="NCBI Taxonomy" id="1951219"/>
    <lineage>
        <taxon>Bacteria</taxon>
        <taxon>Pseudomonadati</taxon>
        <taxon>Pseudomonadota</taxon>
        <taxon>Alphaproteobacteria</taxon>
        <taxon>Hyphomicrobiales</taxon>
        <taxon>Phreatobacteraceae</taxon>
        <taxon>Candidatus Raskinella</taxon>
    </lineage>
</organism>
<dbReference type="InterPro" id="IPR006311">
    <property type="entry name" value="TAT_signal"/>
</dbReference>
<dbReference type="EMBL" id="LWDL01000010">
    <property type="protein sequence ID" value="OQW53277.1"/>
    <property type="molecule type" value="Genomic_DNA"/>
</dbReference>
<dbReference type="PANTHER" id="PTHR30290">
    <property type="entry name" value="PERIPLASMIC BINDING COMPONENT OF ABC TRANSPORTER"/>
    <property type="match status" value="1"/>
</dbReference>
<comment type="caution">
    <text evidence="6">The sequence shown here is derived from an EMBL/GenBank/DDBJ whole genome shotgun (WGS) entry which is preliminary data.</text>
</comment>
<keyword evidence="3" id="KW-0813">Transport</keyword>
<evidence type="ECO:0000256" key="4">
    <source>
        <dbReference type="ARBA" id="ARBA00022729"/>
    </source>
</evidence>
<evidence type="ECO:0000313" key="7">
    <source>
        <dbReference type="Proteomes" id="UP000192872"/>
    </source>
</evidence>
<reference evidence="6 7" key="1">
    <citation type="journal article" date="2017" name="Water Res.">
        <title>Comammox in drinking water systems.</title>
        <authorList>
            <person name="Wang Y."/>
            <person name="Ma L."/>
            <person name="Mao Y."/>
            <person name="Jiang X."/>
            <person name="Xia Y."/>
            <person name="Yu K."/>
            <person name="Li B."/>
            <person name="Zhang T."/>
        </authorList>
    </citation>
    <scope>NUCLEOTIDE SEQUENCE [LARGE SCALE GENOMIC DNA]</scope>
    <source>
        <strain evidence="6">SG_bin8</strain>
    </source>
</reference>
<comment type="subcellular location">
    <subcellularLocation>
        <location evidence="1">Periplasm</location>
    </subcellularLocation>
</comment>
<keyword evidence="4" id="KW-0732">Signal</keyword>
<evidence type="ECO:0000256" key="3">
    <source>
        <dbReference type="ARBA" id="ARBA00022448"/>
    </source>
</evidence>
<dbReference type="PROSITE" id="PS51318">
    <property type="entry name" value="TAT"/>
    <property type="match status" value="1"/>
</dbReference>
<dbReference type="GO" id="GO:0030288">
    <property type="term" value="C:outer membrane-bounded periplasmic space"/>
    <property type="evidence" value="ECO:0007669"/>
    <property type="project" value="UniProtKB-ARBA"/>
</dbReference>
<dbReference type="Gene3D" id="3.10.105.10">
    <property type="entry name" value="Dipeptide-binding Protein, Domain 3"/>
    <property type="match status" value="1"/>
</dbReference>
<dbReference type="PIRSF" id="PIRSF002741">
    <property type="entry name" value="MppA"/>
    <property type="match status" value="1"/>
</dbReference>
<dbReference type="GO" id="GO:1904680">
    <property type="term" value="F:peptide transmembrane transporter activity"/>
    <property type="evidence" value="ECO:0007669"/>
    <property type="project" value="TreeGrafter"/>
</dbReference>
<feature type="domain" description="Solute-binding protein family 5" evidence="5">
    <location>
        <begin position="85"/>
        <end position="435"/>
    </location>
</feature>
<dbReference type="Gene3D" id="3.90.76.10">
    <property type="entry name" value="Dipeptide-binding Protein, Domain 1"/>
    <property type="match status" value="1"/>
</dbReference>
<dbReference type="GO" id="GO:0015833">
    <property type="term" value="P:peptide transport"/>
    <property type="evidence" value="ECO:0007669"/>
    <property type="project" value="TreeGrafter"/>
</dbReference>
<protein>
    <recommendedName>
        <fullName evidence="5">Solute-binding protein family 5 domain-containing protein</fullName>
    </recommendedName>
</protein>
<dbReference type="Gene3D" id="3.40.190.10">
    <property type="entry name" value="Periplasmic binding protein-like II"/>
    <property type="match status" value="1"/>
</dbReference>
<dbReference type="RefSeq" id="WP_376800874.1">
    <property type="nucleotide sequence ID" value="NZ_DBNB01000038.1"/>
</dbReference>
<evidence type="ECO:0000256" key="1">
    <source>
        <dbReference type="ARBA" id="ARBA00004418"/>
    </source>
</evidence>
<dbReference type="InterPro" id="IPR039424">
    <property type="entry name" value="SBP_5"/>
</dbReference>
<dbReference type="InterPro" id="IPR000914">
    <property type="entry name" value="SBP_5_dom"/>
</dbReference>
<evidence type="ECO:0000256" key="2">
    <source>
        <dbReference type="ARBA" id="ARBA00005695"/>
    </source>
</evidence>
<dbReference type="GO" id="GO:0043190">
    <property type="term" value="C:ATP-binding cassette (ABC) transporter complex"/>
    <property type="evidence" value="ECO:0007669"/>
    <property type="project" value="InterPro"/>
</dbReference>
<dbReference type="Pfam" id="PF00496">
    <property type="entry name" value="SBP_bac_5"/>
    <property type="match status" value="1"/>
</dbReference>
<dbReference type="InterPro" id="IPR030678">
    <property type="entry name" value="Peptide/Ni-bd"/>
</dbReference>
<dbReference type="AlphaFoldDB" id="A0A1W9I132"/>
<dbReference type="Proteomes" id="UP000192872">
    <property type="component" value="Unassembled WGS sequence"/>
</dbReference>
<sequence length="519" mass="56484">MSLKINRRDILAGTAAFGLAGLASAPERGLAQDAPRRNIAVRVERDPEVIDPIERKGPHDGNICRVVFQNLVRNKPNSAELDNDAAEEIKQTSPTMVDFKLKPGQMFTDGFGEMSAEDVKFSFERIGIAKEGAKPSTYRGDWTNLERVEVTGQYTGRIVLSKPNAALFQIAIGDISGAIVSKKAVEARGGEFSAKPVGSGPFVLASLERQRGAVLKASPTYKGPKPAFDEIAVRFIPDNKATELALRSGELDFAVVPPPTAEALKGAAGVTISPQPGLQYIWLGLNVEKGPLADLRVRQAIRLGLDVDQMLLAGYNGVVPRLNALIPAPILGNWKDAPLYKRNVEEARKLLKESGQSNIKLKLLVLNQPAFQNMALVARALLQEIGITVEVDARDGGTFWTAGKGDAGKDIEMYMTVFNGKLDPNFLTQWFVTSQIGNWNWQRFANPTFDMLVNEAAGELDPVKRAALIIAAQKEMDKSAAFVWLTNNAALVAHRSWLKPASIPGWLDWQYANFAAGSA</sequence>
<proteinExistence type="inferred from homology"/>
<evidence type="ECO:0000313" key="6">
    <source>
        <dbReference type="EMBL" id="OQW53277.1"/>
    </source>
</evidence>
<dbReference type="SUPFAM" id="SSF53850">
    <property type="entry name" value="Periplasmic binding protein-like II"/>
    <property type="match status" value="1"/>
</dbReference>
<evidence type="ECO:0000259" key="5">
    <source>
        <dbReference type="Pfam" id="PF00496"/>
    </source>
</evidence>